<evidence type="ECO:0000313" key="5">
    <source>
        <dbReference type="EMBL" id="KAG1786304.1"/>
    </source>
</evidence>
<reference evidence="6" key="1">
    <citation type="journal article" date="2020" name="New Phytol.">
        <title>Comparative genomics reveals dynamic genome evolution in host specialist ectomycorrhizal fungi.</title>
        <authorList>
            <person name="Lofgren L.A."/>
            <person name="Nguyen N.H."/>
            <person name="Vilgalys R."/>
            <person name="Ruytinx J."/>
            <person name="Liao H.L."/>
            <person name="Branco S."/>
            <person name="Kuo A."/>
            <person name="LaButti K."/>
            <person name="Lipzen A."/>
            <person name="Andreopoulos W."/>
            <person name="Pangilinan J."/>
            <person name="Riley R."/>
            <person name="Hundley H."/>
            <person name="Na H."/>
            <person name="Barry K."/>
            <person name="Grigoriev I.V."/>
            <person name="Stajich J.E."/>
            <person name="Kennedy P.G."/>
        </authorList>
    </citation>
    <scope>NUCLEOTIDE SEQUENCE</scope>
    <source>
        <strain evidence="6">S12</strain>
    </source>
</reference>
<dbReference type="GeneID" id="64600654"/>
<evidence type="ECO:0000256" key="1">
    <source>
        <dbReference type="ARBA" id="ARBA00022574"/>
    </source>
</evidence>
<dbReference type="EMBL" id="JABBWE010000042">
    <property type="protein sequence ID" value="KAG1791551.1"/>
    <property type="molecule type" value="Genomic_DNA"/>
</dbReference>
<feature type="domain" description="Heterokaryon incompatibility" evidence="4">
    <location>
        <begin position="770"/>
        <end position="824"/>
    </location>
</feature>
<evidence type="ECO:0000259" key="4">
    <source>
        <dbReference type="Pfam" id="PF06985"/>
    </source>
</evidence>
<feature type="repeat" description="WD" evidence="3">
    <location>
        <begin position="241"/>
        <end position="274"/>
    </location>
</feature>
<dbReference type="Gene3D" id="1.25.40.10">
    <property type="entry name" value="Tetratricopeptide repeat domain"/>
    <property type="match status" value="2"/>
</dbReference>
<dbReference type="InterPro" id="IPR010730">
    <property type="entry name" value="HET"/>
</dbReference>
<protein>
    <submittedName>
        <fullName evidence="6">WD40-repeat-containing domain protein</fullName>
    </submittedName>
</protein>
<feature type="repeat" description="WD" evidence="3">
    <location>
        <begin position="68"/>
        <end position="103"/>
    </location>
</feature>
<dbReference type="Pfam" id="PF00400">
    <property type="entry name" value="WD40"/>
    <property type="match status" value="4"/>
</dbReference>
<dbReference type="PROSITE" id="PS50082">
    <property type="entry name" value="WD_REPEATS_2"/>
    <property type="match status" value="4"/>
</dbReference>
<dbReference type="SUPFAM" id="SSF48452">
    <property type="entry name" value="TPR-like"/>
    <property type="match status" value="2"/>
</dbReference>
<feature type="repeat" description="WD" evidence="3">
    <location>
        <begin position="1"/>
        <end position="23"/>
    </location>
</feature>
<accession>A0A9P7DG59</accession>
<dbReference type="EMBL" id="JABBWE010000094">
    <property type="protein sequence ID" value="KAG1786304.1"/>
    <property type="molecule type" value="Genomic_DNA"/>
</dbReference>
<dbReference type="SUPFAM" id="SSF50978">
    <property type="entry name" value="WD40 repeat-like"/>
    <property type="match status" value="1"/>
</dbReference>
<comment type="caution">
    <text evidence="6">The sequence shown here is derived from an EMBL/GenBank/DDBJ whole genome shotgun (WGS) entry which is preliminary data.</text>
</comment>
<evidence type="ECO:0000313" key="6">
    <source>
        <dbReference type="EMBL" id="KAG1791551.1"/>
    </source>
</evidence>
<dbReference type="SMART" id="SM00320">
    <property type="entry name" value="WD40"/>
    <property type="match status" value="6"/>
</dbReference>
<dbReference type="Gene3D" id="2.130.10.10">
    <property type="entry name" value="YVTN repeat-like/Quinoprotein amine dehydrogenase"/>
    <property type="match status" value="2"/>
</dbReference>
<dbReference type="InterPro" id="IPR020472">
    <property type="entry name" value="WD40_PAC1"/>
</dbReference>
<evidence type="ECO:0000313" key="7">
    <source>
        <dbReference type="Proteomes" id="UP000719766"/>
    </source>
</evidence>
<dbReference type="CDD" id="cd00200">
    <property type="entry name" value="WD40"/>
    <property type="match status" value="1"/>
</dbReference>
<keyword evidence="1 3" id="KW-0853">WD repeat</keyword>
<organism evidence="6 7">
    <name type="scientific">Suillus plorans</name>
    <dbReference type="NCBI Taxonomy" id="116603"/>
    <lineage>
        <taxon>Eukaryota</taxon>
        <taxon>Fungi</taxon>
        <taxon>Dikarya</taxon>
        <taxon>Basidiomycota</taxon>
        <taxon>Agaricomycotina</taxon>
        <taxon>Agaricomycetes</taxon>
        <taxon>Agaricomycetidae</taxon>
        <taxon>Boletales</taxon>
        <taxon>Suillineae</taxon>
        <taxon>Suillaceae</taxon>
        <taxon>Suillus</taxon>
    </lineage>
</organism>
<dbReference type="Pfam" id="PF06985">
    <property type="entry name" value="HET"/>
    <property type="match status" value="1"/>
</dbReference>
<dbReference type="PANTHER" id="PTHR19879:SF9">
    <property type="entry name" value="TRANSCRIPTION INITIATION FACTOR TFIID SUBUNIT 5"/>
    <property type="match status" value="1"/>
</dbReference>
<gene>
    <name evidence="6" type="ORF">HD556DRAFT_1445180</name>
    <name evidence="5" type="ORF">HD556DRAFT_1449804</name>
</gene>
<dbReference type="PRINTS" id="PR00320">
    <property type="entry name" value="GPROTEINBRPT"/>
</dbReference>
<name>A0A9P7DG59_9AGAM</name>
<proteinExistence type="predicted"/>
<keyword evidence="2" id="KW-0677">Repeat</keyword>
<dbReference type="AlphaFoldDB" id="A0A9P7DG59"/>
<dbReference type="InterPro" id="IPR015943">
    <property type="entry name" value="WD40/YVTN_repeat-like_dom_sf"/>
</dbReference>
<dbReference type="PROSITE" id="PS00678">
    <property type="entry name" value="WD_REPEATS_1"/>
    <property type="match status" value="2"/>
</dbReference>
<keyword evidence="7" id="KW-1185">Reference proteome</keyword>
<evidence type="ECO:0000256" key="3">
    <source>
        <dbReference type="PROSITE-ProRule" id="PRU00221"/>
    </source>
</evidence>
<dbReference type="InterPro" id="IPR001680">
    <property type="entry name" value="WD40_rpt"/>
</dbReference>
<feature type="repeat" description="WD" evidence="3">
    <location>
        <begin position="200"/>
        <end position="241"/>
    </location>
</feature>
<dbReference type="PROSITE" id="PS50294">
    <property type="entry name" value="WD_REPEATS_REGION"/>
    <property type="match status" value="3"/>
</dbReference>
<dbReference type="OrthoDB" id="2423701at2759"/>
<dbReference type="RefSeq" id="XP_041158357.1">
    <property type="nucleotide sequence ID" value="XM_041306890.1"/>
</dbReference>
<dbReference type="PANTHER" id="PTHR19879">
    <property type="entry name" value="TRANSCRIPTION INITIATION FACTOR TFIID"/>
    <property type="match status" value="1"/>
</dbReference>
<dbReference type="Proteomes" id="UP000719766">
    <property type="component" value="Unassembled WGS sequence"/>
</dbReference>
<evidence type="ECO:0000256" key="2">
    <source>
        <dbReference type="ARBA" id="ARBA00022737"/>
    </source>
</evidence>
<dbReference type="InterPro" id="IPR011990">
    <property type="entry name" value="TPR-like_helical_dom_sf"/>
</dbReference>
<dbReference type="InterPro" id="IPR019775">
    <property type="entry name" value="WD40_repeat_CS"/>
</dbReference>
<sequence>MVTASYDKTLRLWDLENGVVLKVMEGHHWGIRVAAVSRDGQFIASGDFGGELIAWNRDGESLTQPIRVKVHSNKIFSLDFSPDSTFMASGSMDNTVELWNTKTWRVEGNPINCGTEVRCVRYSPSGEYLAIATKKDIQIWNARKRERIAKFQGHSAFNGAWNYSVAWTSDGMRLFSSGSILDPTIREWDTSTWKQVGQPCKGHTDTVYTIAFNPTGTLIASASEDQQVRLWRISDRSPIAIFKHPDQLYCATFSADGKHILSGGRDTVISKWKVPFLEDISKDKLSDDMLRGMLRRGNKGQIILNASATARDACIAGDLPTADRLLTQDIAADGNDYKSHANRSFVKARNSDWDHALDDALKSISIKPSLMGCISKGIAHCGKNQFQDAMKAFDIAFMYVDADLNKTRLLLLIKAIALFNANQHDEAILRVQELAKTRPNPNSLACGIVEAYLHVQLGINALDDTRHNESADHFTAAVDAIGFSSMSTIHSRYDVFLVLFGWDLRSLWRTAHQNWCDALLRTGRLPEAIKAYRYIMDRADEATKASYLDWSTGSLLDQDCSVVYAAAGVTDIIESGDVALAAGITMGPSSFTLQRSTSVWQQIQPLRTAARRGQEKCYGTTHSSRCEQGHRTQPSSYSGYQLKHAVLHGAHRYDEAIEVFKIMISKLENASDTQTQDLRHQHVGPSEAERAIEESINAQLDDAPHRLIDTSTGRLCNRETQIDAFKASTEYKELLSSTMKDAYLPCSASKPWWRYTSVMSYSRTVGGIAKLQSFCKTTRDKGYRWAWIDTCCIDQTNNVEVQQSVNSMFVWYRHSALTIVYLSDVAFIAAWSTRK</sequence>
<dbReference type="InterPro" id="IPR036322">
    <property type="entry name" value="WD40_repeat_dom_sf"/>
</dbReference>